<protein>
    <submittedName>
        <fullName evidence="3">Baseplate assembly protein</fullName>
    </submittedName>
</protein>
<name>A0A2L1UPK9_9GAMM</name>
<evidence type="ECO:0000256" key="1">
    <source>
        <dbReference type="SAM" id="MobiDB-lite"/>
    </source>
</evidence>
<dbReference type="KEGG" id="rox:BV494_07770"/>
<gene>
    <name evidence="3" type="ORF">BV494_07770</name>
</gene>
<dbReference type="AlphaFoldDB" id="A0A2L1UPK9"/>
<feature type="domain" description="Bacteriophage Mu Gp45 N-terminal" evidence="2">
    <location>
        <begin position="20"/>
        <end position="82"/>
    </location>
</feature>
<dbReference type="Pfam" id="PF06890">
    <property type="entry name" value="Phage_Mu_Gp45"/>
    <property type="match status" value="1"/>
</dbReference>
<feature type="region of interest" description="Disordered" evidence="1">
    <location>
        <begin position="174"/>
        <end position="194"/>
    </location>
</feature>
<dbReference type="PIRSF" id="PIRSF012337">
    <property type="entry name" value="gp45"/>
    <property type="match status" value="1"/>
</dbReference>
<reference evidence="4" key="1">
    <citation type="submission" date="2017-01" db="EMBL/GenBank/DDBJ databases">
        <title>Genome sequence of Rouxiella sp. ERMR1:05.</title>
        <authorList>
            <person name="Kumar R."/>
            <person name="Singh D."/>
            <person name="Kumar S."/>
        </authorList>
    </citation>
    <scope>NUCLEOTIDE SEQUENCE [LARGE SCALE GENOMIC DNA]</scope>
    <source>
        <strain evidence="4">ERMR1:05</strain>
    </source>
</reference>
<dbReference type="RefSeq" id="WP_104922354.1">
    <property type="nucleotide sequence ID" value="NZ_CP019062.1"/>
</dbReference>
<proteinExistence type="predicted"/>
<feature type="compositionally biased region" description="Polar residues" evidence="1">
    <location>
        <begin position="176"/>
        <end position="186"/>
    </location>
</feature>
<dbReference type="Proteomes" id="UP000239197">
    <property type="component" value="Chromosome"/>
</dbReference>
<accession>A0A2L1UPK9</accession>
<dbReference type="InterPro" id="IPR014462">
    <property type="entry name" value="Phage_Mu_Gp45"/>
</dbReference>
<evidence type="ECO:0000313" key="3">
    <source>
        <dbReference type="EMBL" id="AVF34837.1"/>
    </source>
</evidence>
<sequence>MTAISTLYRRAMMMLGVGRATLTNDAGGIQQIQYETPLEVKSNTPRMMEFGFSSSLPADSDVLIAYLGGDRSNAVVIASGHKASRKAGLEQGESILYNMWGMHVKLTETGIEIDAKGQEVNVINATKVTIVASEEVFADTPVLKCSGDIIDNAGSNTTTLKNLRDVYNGHDHVVKNVQSGSSSPTSEKPGEKVQ</sequence>
<evidence type="ECO:0000259" key="2">
    <source>
        <dbReference type="Pfam" id="PF06890"/>
    </source>
</evidence>
<organism evidence="3 4">
    <name type="scientific">Rahnella sikkimica</name>
    <dbReference type="NCBI Taxonomy" id="1805933"/>
    <lineage>
        <taxon>Bacteria</taxon>
        <taxon>Pseudomonadati</taxon>
        <taxon>Pseudomonadota</taxon>
        <taxon>Gammaproteobacteria</taxon>
        <taxon>Enterobacterales</taxon>
        <taxon>Yersiniaceae</taxon>
        <taxon>Rahnella</taxon>
    </lineage>
</organism>
<dbReference type="InterPro" id="IPR053861">
    <property type="entry name" value="Phage_Mu_Gp45_N"/>
</dbReference>
<dbReference type="EMBL" id="CP019062">
    <property type="protein sequence ID" value="AVF34837.1"/>
    <property type="molecule type" value="Genomic_DNA"/>
</dbReference>
<keyword evidence="4" id="KW-1185">Reference proteome</keyword>
<dbReference type="OrthoDB" id="9802994at2"/>
<evidence type="ECO:0000313" key="4">
    <source>
        <dbReference type="Proteomes" id="UP000239197"/>
    </source>
</evidence>